<dbReference type="Proteomes" id="UP000000543">
    <property type="component" value="Chromosome"/>
</dbReference>
<accession>Q4L7G5</accession>
<gene>
    <name evidence="1" type="ordered locus">SH1101</name>
</gene>
<protein>
    <submittedName>
        <fullName evidence="1">Uncharacterized protein</fullName>
    </submittedName>
</protein>
<proteinExistence type="predicted"/>
<dbReference type="HOGENOM" id="CLU_3426741_0_0_9"/>
<dbReference type="AlphaFoldDB" id="Q4L7G5"/>
<reference evidence="1 2" key="1">
    <citation type="journal article" date="2005" name="J. Bacteriol.">
        <title>Whole-genome sequencing of Staphylococcus haemolyticus uncovers the extreme plasticity of its genome and the evolution of human-colonizing staphylococcal species.</title>
        <authorList>
            <person name="Takeuchi F."/>
            <person name="Watanabe S."/>
            <person name="Baba T."/>
            <person name="Yuzawa H."/>
            <person name="Ito T."/>
            <person name="Morimoto Y."/>
            <person name="Kuroda M."/>
            <person name="Cui L."/>
            <person name="Takahashi M."/>
            <person name="Ankai A."/>
            <person name="Baba S."/>
            <person name="Fukui S."/>
            <person name="Lee J.C."/>
            <person name="Hiramatsu K."/>
        </authorList>
    </citation>
    <scope>NUCLEOTIDE SEQUENCE [LARGE SCALE GENOMIC DNA]</scope>
    <source>
        <strain evidence="1 2">JCSC1435</strain>
    </source>
</reference>
<organism evidence="1 2">
    <name type="scientific">Staphylococcus haemolyticus (strain JCSC1435)</name>
    <dbReference type="NCBI Taxonomy" id="279808"/>
    <lineage>
        <taxon>Bacteria</taxon>
        <taxon>Bacillati</taxon>
        <taxon>Bacillota</taxon>
        <taxon>Bacilli</taxon>
        <taxon>Bacillales</taxon>
        <taxon>Staphylococcaceae</taxon>
        <taxon>Staphylococcus</taxon>
    </lineage>
</organism>
<dbReference type="EMBL" id="AP006716">
    <property type="protein sequence ID" value="BAE04410.1"/>
    <property type="molecule type" value="Genomic_DNA"/>
</dbReference>
<sequence length="21" mass="2561">MNDFLNKNDVIENRVDLYKGY</sequence>
<evidence type="ECO:0000313" key="1">
    <source>
        <dbReference type="EMBL" id="BAE04410.1"/>
    </source>
</evidence>
<name>Q4L7G5_STAHJ</name>
<evidence type="ECO:0000313" key="2">
    <source>
        <dbReference type="Proteomes" id="UP000000543"/>
    </source>
</evidence>
<dbReference type="KEGG" id="sha:SH1101"/>